<keyword evidence="3" id="KW-1185">Reference proteome</keyword>
<dbReference type="PANTHER" id="PTHR36617:SF5">
    <property type="entry name" value="OS05G0421675 PROTEIN"/>
    <property type="match status" value="1"/>
</dbReference>
<evidence type="ECO:0000259" key="1">
    <source>
        <dbReference type="Pfam" id="PF13966"/>
    </source>
</evidence>
<dbReference type="PANTHER" id="PTHR36617">
    <property type="entry name" value="PROTEIN, PUTATIVE-RELATED"/>
    <property type="match status" value="1"/>
</dbReference>
<dbReference type="InterPro" id="IPR026960">
    <property type="entry name" value="RVT-Znf"/>
</dbReference>
<accession>A0AAE0EKH8</accession>
<organism evidence="2 3">
    <name type="scientific">Dipteronia sinensis</name>
    <dbReference type="NCBI Taxonomy" id="43782"/>
    <lineage>
        <taxon>Eukaryota</taxon>
        <taxon>Viridiplantae</taxon>
        <taxon>Streptophyta</taxon>
        <taxon>Embryophyta</taxon>
        <taxon>Tracheophyta</taxon>
        <taxon>Spermatophyta</taxon>
        <taxon>Magnoliopsida</taxon>
        <taxon>eudicotyledons</taxon>
        <taxon>Gunneridae</taxon>
        <taxon>Pentapetalae</taxon>
        <taxon>rosids</taxon>
        <taxon>malvids</taxon>
        <taxon>Sapindales</taxon>
        <taxon>Sapindaceae</taxon>
        <taxon>Hippocastanoideae</taxon>
        <taxon>Acereae</taxon>
        <taxon>Dipteronia</taxon>
    </lineage>
</organism>
<sequence>MKRKVHAVNWDSICKSKSLGGLGIDKMEDKNSSLLAKWIWRFGSENNLLWRRVICEKYGVPMKALKWDWKEDCSPSPFVKAMASLLIEGSVSKKVLRSVFKDVIGNENKSLFWDIDTRESGKLRSACPRIYALAISKQGVISDFGKWIGSQWIWEVPLRRPLFDWKKEQWSVFLSCLDNIIIRNFVPDILAWVNMLDGKFSVGSFRKSMEDGSMTNVGEHKLLWQEVSPPKVEILVWQLLRGRVMVRKVLQRCGPNPLAFILCPLCDHEEEGVNHIFLHCGWSWKLWTQCMAWWDVCQILGGLVVQALRERDQIPCHNDALKSEGKLHFGSDKAAKLCSQSVSLRDKEIDIVSDSSEAVSWVNTEGLGNLEYLHIIYEIRHSLSRMGNTKVIYNPRSSNSLADSLTKHGSALKGDKMI</sequence>
<dbReference type="EMBL" id="JANJYJ010000001">
    <property type="protein sequence ID" value="KAK3231414.1"/>
    <property type="molecule type" value="Genomic_DNA"/>
</dbReference>
<feature type="domain" description="Reverse transcriptase zinc-binding" evidence="1">
    <location>
        <begin position="201"/>
        <end position="287"/>
    </location>
</feature>
<comment type="caution">
    <text evidence="2">The sequence shown here is derived from an EMBL/GenBank/DDBJ whole genome shotgun (WGS) entry which is preliminary data.</text>
</comment>
<dbReference type="AlphaFoldDB" id="A0AAE0EKH8"/>
<reference evidence="2" key="1">
    <citation type="journal article" date="2023" name="Plant J.">
        <title>Genome sequences and population genomics provide insights into the demographic history, inbreeding, and mutation load of two 'living fossil' tree species of Dipteronia.</title>
        <authorList>
            <person name="Feng Y."/>
            <person name="Comes H.P."/>
            <person name="Chen J."/>
            <person name="Zhu S."/>
            <person name="Lu R."/>
            <person name="Zhang X."/>
            <person name="Li P."/>
            <person name="Qiu J."/>
            <person name="Olsen K.M."/>
            <person name="Qiu Y."/>
        </authorList>
    </citation>
    <scope>NUCLEOTIDE SEQUENCE</scope>
    <source>
        <strain evidence="2">NBL</strain>
    </source>
</reference>
<dbReference type="Pfam" id="PF13966">
    <property type="entry name" value="zf-RVT"/>
    <property type="match status" value="1"/>
</dbReference>
<name>A0AAE0EKH8_9ROSI</name>
<evidence type="ECO:0000313" key="3">
    <source>
        <dbReference type="Proteomes" id="UP001281410"/>
    </source>
</evidence>
<evidence type="ECO:0000313" key="2">
    <source>
        <dbReference type="EMBL" id="KAK3231414.1"/>
    </source>
</evidence>
<proteinExistence type="predicted"/>
<protein>
    <recommendedName>
        <fullName evidence="1">Reverse transcriptase zinc-binding domain-containing protein</fullName>
    </recommendedName>
</protein>
<gene>
    <name evidence="2" type="ORF">Dsin_003295</name>
</gene>
<dbReference type="Proteomes" id="UP001281410">
    <property type="component" value="Unassembled WGS sequence"/>
</dbReference>